<keyword evidence="8" id="KW-0966">Cell projection</keyword>
<keyword evidence="5" id="KW-0963">Cytoplasm</keyword>
<evidence type="ECO:0000256" key="4">
    <source>
        <dbReference type="ARBA" id="ARBA00021815"/>
    </source>
</evidence>
<keyword evidence="6" id="KW-0175">Coiled coil</keyword>
<dbReference type="InterPro" id="IPR042541">
    <property type="entry name" value="BART_sf"/>
</dbReference>
<dbReference type="InterPro" id="IPR038888">
    <property type="entry name" value="CFAP36"/>
</dbReference>
<organism evidence="11 12">
    <name type="scientific">Plasmopara halstedii</name>
    <name type="common">Downy mildew of sunflower</name>
    <dbReference type="NCBI Taxonomy" id="4781"/>
    <lineage>
        <taxon>Eukaryota</taxon>
        <taxon>Sar</taxon>
        <taxon>Stramenopiles</taxon>
        <taxon>Oomycota</taxon>
        <taxon>Peronosporomycetes</taxon>
        <taxon>Peronosporales</taxon>
        <taxon>Peronosporaceae</taxon>
        <taxon>Plasmopara</taxon>
    </lineage>
</organism>
<feature type="domain" description="BART" evidence="10">
    <location>
        <begin position="9"/>
        <end position="110"/>
    </location>
</feature>
<evidence type="ECO:0000256" key="9">
    <source>
        <dbReference type="ARBA" id="ARBA00031593"/>
    </source>
</evidence>
<evidence type="ECO:0000256" key="1">
    <source>
        <dbReference type="ARBA" id="ARBA00004138"/>
    </source>
</evidence>
<dbReference type="Pfam" id="PF11527">
    <property type="entry name" value="ARL2_Bind_BART"/>
    <property type="match status" value="1"/>
</dbReference>
<protein>
    <recommendedName>
        <fullName evidence="4">Cilia- and flagella-associated protein 36</fullName>
    </recommendedName>
    <alternativeName>
        <fullName evidence="9">Coiled-coil domain-containing protein 104</fullName>
    </alternativeName>
</protein>
<comment type="similarity">
    <text evidence="3">Belongs to the CFAP36 family.</text>
</comment>
<name>A0A0N7L7N2_PLAHL</name>
<evidence type="ECO:0000256" key="3">
    <source>
        <dbReference type="ARBA" id="ARBA00007460"/>
    </source>
</evidence>
<dbReference type="PANTHER" id="PTHR21532">
    <property type="entry name" value="PHOSPHODIESTERASE HL"/>
    <property type="match status" value="1"/>
</dbReference>
<reference evidence="12" key="1">
    <citation type="submission" date="2014-09" db="EMBL/GenBank/DDBJ databases">
        <authorList>
            <person name="Sharma Rahul"/>
            <person name="Thines Marco"/>
        </authorList>
    </citation>
    <scope>NUCLEOTIDE SEQUENCE [LARGE SCALE GENOMIC DNA]</scope>
</reference>
<dbReference type="GO" id="GO:0005930">
    <property type="term" value="C:axoneme"/>
    <property type="evidence" value="ECO:0007669"/>
    <property type="project" value="TreeGrafter"/>
</dbReference>
<dbReference type="GO" id="GO:0097546">
    <property type="term" value="C:ciliary base"/>
    <property type="evidence" value="ECO:0007669"/>
    <property type="project" value="TreeGrafter"/>
</dbReference>
<evidence type="ECO:0000313" key="11">
    <source>
        <dbReference type="EMBL" id="CEG47547.1"/>
    </source>
</evidence>
<evidence type="ECO:0000256" key="8">
    <source>
        <dbReference type="ARBA" id="ARBA00023273"/>
    </source>
</evidence>
<sequence>MAASFTTEESDWVFDYVLNLLHSPAWELPVMCFIDENCASFDLDEENKFIYTELHAQFREVIENVLGSHLAELGLAATDFAALYVINQILAMDDFLSFKRLMIKRNLELELKAIKKLREEGLEDEHDLETQFMELSVLYKQEEMEQVELDAALAMSMVVQGERLRPVSVATKVAEDKHSRASHERVQLSPVDAQQQILENKKVEEACKKNKNYLEAKRNEWQQTAGISELEVKRRKEYLQKQRDLLIEKKKREREAQLKDYQQEQKATAPEPPTQLVEKIKNSTLKENKNTDEEERIKASRIALVRRIKQDLLESSNLEAPDCRTSSFKMHQVFGLGDKLQRVKDLRRLSQEQENKVQAKLRLSLQS</sequence>
<evidence type="ECO:0000256" key="2">
    <source>
        <dbReference type="ARBA" id="ARBA00004496"/>
    </source>
</evidence>
<accession>A0A0N7L7N2</accession>
<dbReference type="PANTHER" id="PTHR21532:SF0">
    <property type="entry name" value="CILIA- AND FLAGELLA-ASSOCIATED PROTEIN 36"/>
    <property type="match status" value="1"/>
</dbReference>
<dbReference type="InterPro" id="IPR023379">
    <property type="entry name" value="BART_dom"/>
</dbReference>
<evidence type="ECO:0000256" key="6">
    <source>
        <dbReference type="ARBA" id="ARBA00023054"/>
    </source>
</evidence>
<dbReference type="AlphaFoldDB" id="A0A0N7L7N2"/>
<evidence type="ECO:0000313" key="12">
    <source>
        <dbReference type="Proteomes" id="UP000054928"/>
    </source>
</evidence>
<evidence type="ECO:0000256" key="5">
    <source>
        <dbReference type="ARBA" id="ARBA00022490"/>
    </source>
</evidence>
<dbReference type="Gene3D" id="1.20.1520.10">
    <property type="entry name" value="ADP-ribosylation factor-like 2-binding protein, domain"/>
    <property type="match status" value="1"/>
</dbReference>
<dbReference type="GeneID" id="36399470"/>
<comment type="subcellular location">
    <subcellularLocation>
        <location evidence="1">Cell projection</location>
        <location evidence="1">Cilium</location>
    </subcellularLocation>
    <subcellularLocation>
        <location evidence="2">Cytoplasm</location>
    </subcellularLocation>
</comment>
<evidence type="ECO:0000259" key="10">
    <source>
        <dbReference type="Pfam" id="PF11527"/>
    </source>
</evidence>
<dbReference type="OrthoDB" id="272687at2759"/>
<dbReference type="RefSeq" id="XP_024583916.1">
    <property type="nucleotide sequence ID" value="XM_024718526.1"/>
</dbReference>
<dbReference type="EMBL" id="CCYD01002589">
    <property type="protein sequence ID" value="CEG47547.1"/>
    <property type="molecule type" value="Genomic_DNA"/>
</dbReference>
<dbReference type="OMA" id="DWYIPIL"/>
<proteinExistence type="inferred from homology"/>
<evidence type="ECO:0000256" key="7">
    <source>
        <dbReference type="ARBA" id="ARBA00023069"/>
    </source>
</evidence>
<keyword evidence="12" id="KW-1185">Reference proteome</keyword>
<dbReference type="Proteomes" id="UP000054928">
    <property type="component" value="Unassembled WGS sequence"/>
</dbReference>
<keyword evidence="7" id="KW-0969">Cilium</keyword>